<dbReference type="Proteomes" id="UP000184076">
    <property type="component" value="Unassembled WGS sequence"/>
</dbReference>
<evidence type="ECO:0000313" key="2">
    <source>
        <dbReference type="Proteomes" id="UP000184076"/>
    </source>
</evidence>
<dbReference type="EMBL" id="FQVB01000025">
    <property type="protein sequence ID" value="SHF72923.1"/>
    <property type="molecule type" value="Genomic_DNA"/>
</dbReference>
<evidence type="ECO:0000313" key="1">
    <source>
        <dbReference type="EMBL" id="SHF72923.1"/>
    </source>
</evidence>
<accession>A0A1M5E115</accession>
<reference evidence="2" key="1">
    <citation type="submission" date="2016-11" db="EMBL/GenBank/DDBJ databases">
        <authorList>
            <person name="Varghese N."/>
            <person name="Submissions S."/>
        </authorList>
    </citation>
    <scope>NUCLEOTIDE SEQUENCE [LARGE SCALE GENOMIC DNA]</scope>
    <source>
        <strain evidence="2">DSM 9756</strain>
    </source>
</reference>
<dbReference type="Pfam" id="PF26412">
    <property type="entry name" value="BrxE"/>
    <property type="match status" value="1"/>
</dbReference>
<dbReference type="InterPro" id="IPR058690">
    <property type="entry name" value="BrxE"/>
</dbReference>
<dbReference type="AlphaFoldDB" id="A0A1M5E115"/>
<protein>
    <submittedName>
        <fullName evidence="1">Uncharacterized protein</fullName>
    </submittedName>
</protein>
<name>A0A1M5E115_9BACT</name>
<dbReference type="RefSeq" id="WP_073040088.1">
    <property type="nucleotide sequence ID" value="NZ_FQVB01000025.1"/>
</dbReference>
<dbReference type="STRING" id="1121391.SAMN02745206_02561"/>
<keyword evidence="2" id="KW-1185">Reference proteome</keyword>
<proteinExistence type="predicted"/>
<dbReference type="NCBIfam" id="NF033447">
    <property type="entry name" value="BrxE_fam"/>
    <property type="match status" value="1"/>
</dbReference>
<sequence>MKSTRWRGDCNPPLFALRLRALVSALGEVVQPAWWKTEFMKEAGLRFLERIYPRTAFHAAVHASGKAACVVHDRAVGRIGVYHLFRLPESLETEIHLIPPEADDSFVSACREALGSEKKLLRLLETLAGGRRWTRDAAGAKRIGDASELTEPEVLEKVAAFYLHAFRLGKPGFPYFTP</sequence>
<organism evidence="1 2">
    <name type="scientific">Desulfacinum infernum DSM 9756</name>
    <dbReference type="NCBI Taxonomy" id="1121391"/>
    <lineage>
        <taxon>Bacteria</taxon>
        <taxon>Pseudomonadati</taxon>
        <taxon>Thermodesulfobacteriota</taxon>
        <taxon>Syntrophobacteria</taxon>
        <taxon>Syntrophobacterales</taxon>
        <taxon>Syntrophobacteraceae</taxon>
        <taxon>Desulfacinum</taxon>
    </lineage>
</organism>
<gene>
    <name evidence="1" type="ORF">SAMN02745206_02561</name>
</gene>
<dbReference type="OrthoDB" id="8566355at2"/>